<organism evidence="3 4">
    <name type="scientific">Tatumella ptyseos ATCC 33301</name>
    <dbReference type="NCBI Taxonomy" id="1005995"/>
    <lineage>
        <taxon>Bacteria</taxon>
        <taxon>Pseudomonadati</taxon>
        <taxon>Pseudomonadota</taxon>
        <taxon>Gammaproteobacteria</taxon>
        <taxon>Enterobacterales</taxon>
        <taxon>Erwiniaceae</taxon>
        <taxon>Tatumella</taxon>
    </lineage>
</organism>
<gene>
    <name evidence="2 3" type="primary">cutC</name>
    <name evidence="3" type="ORF">GTPT_2039</name>
</gene>
<keyword evidence="4" id="KW-1185">Reference proteome</keyword>
<dbReference type="InterPro" id="IPR005627">
    <property type="entry name" value="CutC-like"/>
</dbReference>
<sequence length="246" mass="26556">MAMLEICCYGAECALNAEKAGADRIELCAAPSEGGLTPSFGLLKEVISQVTVPVHPIIRPRGGDFCYSESEFRVMKSDIARVREMGFPGLVIGILDAGAHIDLPRMKEVMHLCEGISVTFHRAFDLCHNPYRALEELADLGADRILTSGQQECAENGLVLLTELNQLSQTRGGPVIMAGAGVRLSNLQRFVAAGLTEVHSSAGKPVSSPMHYRKAGVRMSALGSADEFTRYVVDEEMVAAMKSMLQ</sequence>
<dbReference type="PANTHER" id="PTHR12598">
    <property type="entry name" value="COPPER HOMEOSTASIS PROTEIN CUTC"/>
    <property type="match status" value="1"/>
</dbReference>
<evidence type="ECO:0000313" key="4">
    <source>
        <dbReference type="Proteomes" id="UP000028602"/>
    </source>
</evidence>
<protein>
    <recommendedName>
        <fullName evidence="2">PF03932 family protein CutC</fullName>
    </recommendedName>
</protein>
<dbReference type="PANTHER" id="PTHR12598:SF0">
    <property type="entry name" value="COPPER HOMEOSTASIS PROTEIN CUTC HOMOLOG"/>
    <property type="match status" value="1"/>
</dbReference>
<dbReference type="NCBIfam" id="NF008603">
    <property type="entry name" value="PRK11572.1"/>
    <property type="match status" value="1"/>
</dbReference>
<dbReference type="GO" id="GO:0005507">
    <property type="term" value="F:copper ion binding"/>
    <property type="evidence" value="ECO:0007669"/>
    <property type="project" value="TreeGrafter"/>
</dbReference>
<evidence type="ECO:0000256" key="1">
    <source>
        <dbReference type="ARBA" id="ARBA00007768"/>
    </source>
</evidence>
<dbReference type="RefSeq" id="WP_038011364.1">
    <property type="nucleotide sequence ID" value="NZ_JMPR01000035.1"/>
</dbReference>
<dbReference type="Proteomes" id="UP000028602">
    <property type="component" value="Unassembled WGS sequence"/>
</dbReference>
<evidence type="ECO:0000256" key="2">
    <source>
        <dbReference type="HAMAP-Rule" id="MF_00795"/>
    </source>
</evidence>
<dbReference type="SUPFAM" id="SSF110395">
    <property type="entry name" value="CutC-like"/>
    <property type="match status" value="1"/>
</dbReference>
<dbReference type="HAMAP" id="MF_00795">
    <property type="entry name" value="CutC"/>
    <property type="match status" value="1"/>
</dbReference>
<dbReference type="eggNOG" id="COG3142">
    <property type="taxonomic scope" value="Bacteria"/>
</dbReference>
<evidence type="ECO:0000313" key="3">
    <source>
        <dbReference type="EMBL" id="KFD18741.1"/>
    </source>
</evidence>
<dbReference type="FunFam" id="3.20.20.380:FF:000001">
    <property type="entry name" value="Copper homeostasis protein CutC"/>
    <property type="match status" value="1"/>
</dbReference>
<name>A0A085JE45_9GAMM</name>
<accession>A0A085JE45</accession>
<dbReference type="Pfam" id="PF03932">
    <property type="entry name" value="CutC"/>
    <property type="match status" value="1"/>
</dbReference>
<dbReference type="Gene3D" id="3.20.20.380">
    <property type="entry name" value="Copper homeostasis (CutC) domain"/>
    <property type="match status" value="1"/>
</dbReference>
<dbReference type="EMBL" id="JMPR01000035">
    <property type="protein sequence ID" value="KFD18741.1"/>
    <property type="molecule type" value="Genomic_DNA"/>
</dbReference>
<comment type="caution">
    <text evidence="3">The sequence shown here is derived from an EMBL/GenBank/DDBJ whole genome shotgun (WGS) entry which is preliminary data.</text>
</comment>
<comment type="caution">
    <text evidence="2">Once thought to be involved in copper homeostasis, experiments in E.coli have shown this is not the case.</text>
</comment>
<keyword evidence="2" id="KW-0963">Cytoplasm</keyword>
<dbReference type="AlphaFoldDB" id="A0A085JE45"/>
<dbReference type="OrthoDB" id="9815677at2"/>
<comment type="subcellular location">
    <subcellularLocation>
        <location evidence="2">Cytoplasm</location>
    </subcellularLocation>
</comment>
<reference evidence="3 4" key="1">
    <citation type="submission" date="2014-05" db="EMBL/GenBank/DDBJ databases">
        <title>ATOL: Assembling a taxonomically balanced genome-scale reconstruction of the evolutionary history of the Enterobacteriaceae.</title>
        <authorList>
            <person name="Plunkett G.III."/>
            <person name="Neeno-Eckwall E.C."/>
            <person name="Glasner J.D."/>
            <person name="Perna N.T."/>
        </authorList>
    </citation>
    <scope>NUCLEOTIDE SEQUENCE [LARGE SCALE GENOMIC DNA]</scope>
    <source>
        <strain evidence="3 4">ATCC 33301</strain>
    </source>
</reference>
<comment type="similarity">
    <text evidence="1 2">Belongs to the CutC family.</text>
</comment>
<dbReference type="GO" id="GO:0005737">
    <property type="term" value="C:cytoplasm"/>
    <property type="evidence" value="ECO:0007669"/>
    <property type="project" value="UniProtKB-SubCell"/>
</dbReference>
<dbReference type="InterPro" id="IPR036822">
    <property type="entry name" value="CutC-like_dom_sf"/>
</dbReference>
<proteinExistence type="inferred from homology"/>